<keyword evidence="1" id="KW-0472">Membrane</keyword>
<evidence type="ECO:0000313" key="5">
    <source>
        <dbReference type="WBParaSite" id="ACOC_0001159601-mRNA-1"/>
    </source>
</evidence>
<dbReference type="WBParaSite" id="ACOC_0001159601-mRNA-1">
    <property type="protein sequence ID" value="ACOC_0001159601-mRNA-1"/>
    <property type="gene ID" value="ACOC_0001159601"/>
</dbReference>
<dbReference type="EMBL" id="UYYA01004735">
    <property type="protein sequence ID" value="VDM63182.1"/>
    <property type="molecule type" value="Genomic_DNA"/>
</dbReference>
<organism evidence="5">
    <name type="scientific">Angiostrongylus costaricensis</name>
    <name type="common">Nematode worm</name>
    <dbReference type="NCBI Taxonomy" id="334426"/>
    <lineage>
        <taxon>Eukaryota</taxon>
        <taxon>Metazoa</taxon>
        <taxon>Ecdysozoa</taxon>
        <taxon>Nematoda</taxon>
        <taxon>Chromadorea</taxon>
        <taxon>Rhabditida</taxon>
        <taxon>Rhabditina</taxon>
        <taxon>Rhabditomorpha</taxon>
        <taxon>Strongyloidea</taxon>
        <taxon>Metastrongylidae</taxon>
        <taxon>Angiostrongylus</taxon>
    </lineage>
</organism>
<dbReference type="Proteomes" id="UP000267027">
    <property type="component" value="Unassembled WGS sequence"/>
</dbReference>
<feature type="chain" id="PRO_5043130395" evidence="2">
    <location>
        <begin position="21"/>
        <end position="67"/>
    </location>
</feature>
<dbReference type="AlphaFoldDB" id="A0A0R3PYR4"/>
<reference evidence="3 4" key="2">
    <citation type="submission" date="2018-11" db="EMBL/GenBank/DDBJ databases">
        <authorList>
            <consortium name="Pathogen Informatics"/>
        </authorList>
    </citation>
    <scope>NUCLEOTIDE SEQUENCE [LARGE SCALE GENOMIC DNA]</scope>
    <source>
        <strain evidence="3 4">Costa Rica</strain>
    </source>
</reference>
<feature type="transmembrane region" description="Helical" evidence="1">
    <location>
        <begin position="44"/>
        <end position="64"/>
    </location>
</feature>
<evidence type="ECO:0000313" key="4">
    <source>
        <dbReference type="Proteomes" id="UP000267027"/>
    </source>
</evidence>
<gene>
    <name evidence="3" type="ORF">ACOC_LOCUS11597</name>
</gene>
<feature type="signal peptide" evidence="2">
    <location>
        <begin position="1"/>
        <end position="20"/>
    </location>
</feature>
<sequence>MNCLLVFLSLFALLTIPTDAQWGYYGSPFYNYGGGGLGYGYRPNWVTGAIDGAIIGGLVGAVVGKKK</sequence>
<keyword evidence="1" id="KW-0812">Transmembrane</keyword>
<evidence type="ECO:0000256" key="1">
    <source>
        <dbReference type="SAM" id="Phobius"/>
    </source>
</evidence>
<keyword evidence="1" id="KW-1133">Transmembrane helix</keyword>
<evidence type="ECO:0000313" key="3">
    <source>
        <dbReference type="EMBL" id="VDM63182.1"/>
    </source>
</evidence>
<name>A0A0R3PYR4_ANGCS</name>
<keyword evidence="2" id="KW-0732">Signal</keyword>
<keyword evidence="4" id="KW-1185">Reference proteome</keyword>
<protein>
    <submittedName>
        <fullName evidence="5">Rick_17kDa_Anti domain-containing protein</fullName>
    </submittedName>
</protein>
<proteinExistence type="predicted"/>
<reference evidence="5" key="1">
    <citation type="submission" date="2017-02" db="UniProtKB">
        <authorList>
            <consortium name="WormBaseParasite"/>
        </authorList>
    </citation>
    <scope>IDENTIFICATION</scope>
</reference>
<accession>A0A0R3PYR4</accession>
<evidence type="ECO:0000256" key="2">
    <source>
        <dbReference type="SAM" id="SignalP"/>
    </source>
</evidence>